<evidence type="ECO:0000256" key="1">
    <source>
        <dbReference type="SAM" id="SignalP"/>
    </source>
</evidence>
<accession>A0ABP8LTC0</accession>
<feature type="chain" id="PRO_5045592196" description="DsrE/DsrF-like family protein" evidence="1">
    <location>
        <begin position="23"/>
        <end position="154"/>
    </location>
</feature>
<sequence>MKSYQFFFMVLAAFCLYLPAQAQERINANRQFTGAVAGKDHYRAIYQLDQSSPDVIKKAIRNINNLLDDPRLKGKIEVELVTFSGGTEALRKTSEYGEALKGLVNKGVIVAQCLNSLRERKIEKSELFDFIGYVPSGNGELVIRAADGWAIVKP</sequence>
<comment type="caution">
    <text evidence="2">The sequence shown here is derived from an EMBL/GenBank/DDBJ whole genome shotgun (WGS) entry which is preliminary data.</text>
</comment>
<dbReference type="Proteomes" id="UP001501508">
    <property type="component" value="Unassembled WGS sequence"/>
</dbReference>
<evidence type="ECO:0008006" key="4">
    <source>
        <dbReference type="Google" id="ProtNLM"/>
    </source>
</evidence>
<reference evidence="3" key="1">
    <citation type="journal article" date="2019" name="Int. J. Syst. Evol. Microbiol.">
        <title>The Global Catalogue of Microorganisms (GCM) 10K type strain sequencing project: providing services to taxonomists for standard genome sequencing and annotation.</title>
        <authorList>
            <consortium name="The Broad Institute Genomics Platform"/>
            <consortium name="The Broad Institute Genome Sequencing Center for Infectious Disease"/>
            <person name="Wu L."/>
            <person name="Ma J."/>
        </authorList>
    </citation>
    <scope>NUCLEOTIDE SEQUENCE [LARGE SCALE GENOMIC DNA]</scope>
    <source>
        <strain evidence="3">JCM 31920</strain>
    </source>
</reference>
<dbReference type="Gene3D" id="3.40.1260.10">
    <property type="entry name" value="DsrEFH-like"/>
    <property type="match status" value="1"/>
</dbReference>
<dbReference type="PANTHER" id="PTHR37691:SF1">
    <property type="entry name" value="BLR3518 PROTEIN"/>
    <property type="match status" value="1"/>
</dbReference>
<dbReference type="Pfam" id="PF02635">
    <property type="entry name" value="DsrE"/>
    <property type="match status" value="1"/>
</dbReference>
<keyword evidence="3" id="KW-1185">Reference proteome</keyword>
<dbReference type="PANTHER" id="PTHR37691">
    <property type="entry name" value="BLR3518 PROTEIN"/>
    <property type="match status" value="1"/>
</dbReference>
<feature type="signal peptide" evidence="1">
    <location>
        <begin position="1"/>
        <end position="22"/>
    </location>
</feature>
<proteinExistence type="predicted"/>
<keyword evidence="1" id="KW-0732">Signal</keyword>
<dbReference type="SUPFAM" id="SSF75169">
    <property type="entry name" value="DsrEFH-like"/>
    <property type="match status" value="1"/>
</dbReference>
<evidence type="ECO:0000313" key="2">
    <source>
        <dbReference type="EMBL" id="GAA4434085.1"/>
    </source>
</evidence>
<evidence type="ECO:0000313" key="3">
    <source>
        <dbReference type="Proteomes" id="UP001501508"/>
    </source>
</evidence>
<gene>
    <name evidence="2" type="ORF">GCM10023091_08530</name>
</gene>
<dbReference type="EMBL" id="BAABEY010000010">
    <property type="protein sequence ID" value="GAA4434085.1"/>
    <property type="molecule type" value="Genomic_DNA"/>
</dbReference>
<organism evidence="2 3">
    <name type="scientific">Ravibacter arvi</name>
    <dbReference type="NCBI Taxonomy" id="2051041"/>
    <lineage>
        <taxon>Bacteria</taxon>
        <taxon>Pseudomonadati</taxon>
        <taxon>Bacteroidota</taxon>
        <taxon>Cytophagia</taxon>
        <taxon>Cytophagales</taxon>
        <taxon>Spirosomataceae</taxon>
        <taxon>Ravibacter</taxon>
    </lineage>
</organism>
<name>A0ABP8LTC0_9BACT</name>
<dbReference type="InterPro" id="IPR003787">
    <property type="entry name" value="Sulphur_relay_DsrE/F-like"/>
</dbReference>
<dbReference type="RefSeq" id="WP_345026827.1">
    <property type="nucleotide sequence ID" value="NZ_BAABEY010000010.1"/>
</dbReference>
<protein>
    <recommendedName>
        <fullName evidence="4">DsrE/DsrF-like family protein</fullName>
    </recommendedName>
</protein>
<dbReference type="InterPro" id="IPR027396">
    <property type="entry name" value="DsrEFH-like"/>
</dbReference>